<dbReference type="InterPro" id="IPR052520">
    <property type="entry name" value="ATL_DNA_repair"/>
</dbReference>
<dbReference type="OrthoDB" id="2548197at2759"/>
<keyword evidence="1" id="KW-0227">DNA damage</keyword>
<evidence type="ECO:0000313" key="5">
    <source>
        <dbReference type="Proteomes" id="UP000266188"/>
    </source>
</evidence>
<dbReference type="Pfam" id="PF01035">
    <property type="entry name" value="DNA_binding_1"/>
    <property type="match status" value="1"/>
</dbReference>
<protein>
    <submittedName>
        <fullName evidence="4">MGMT family</fullName>
    </submittedName>
</protein>
<evidence type="ECO:0000259" key="3">
    <source>
        <dbReference type="Pfam" id="PF01035"/>
    </source>
</evidence>
<dbReference type="InterPro" id="IPR036388">
    <property type="entry name" value="WH-like_DNA-bd_sf"/>
</dbReference>
<feature type="domain" description="Methylated-DNA-[protein]-cysteine S-methyltransferase DNA binding" evidence="3">
    <location>
        <begin position="11"/>
        <end position="53"/>
    </location>
</feature>
<dbReference type="InterPro" id="IPR014048">
    <property type="entry name" value="MethylDNA_cys_MeTrfase_DNA-bd"/>
</dbReference>
<dbReference type="AlphaFoldDB" id="A0A3A2Z3X0"/>
<dbReference type="EMBL" id="MVGC01000848">
    <property type="protein sequence ID" value="RJE17556.1"/>
    <property type="molecule type" value="Genomic_DNA"/>
</dbReference>
<evidence type="ECO:0000256" key="2">
    <source>
        <dbReference type="SAM" id="MobiDB-lite"/>
    </source>
</evidence>
<keyword evidence="5" id="KW-1185">Reference proteome</keyword>
<dbReference type="SUPFAM" id="SSF46767">
    <property type="entry name" value="Methylated DNA-protein cysteine methyltransferase, C-terminal domain"/>
    <property type="match status" value="1"/>
</dbReference>
<dbReference type="InterPro" id="IPR036217">
    <property type="entry name" value="MethylDNA_cys_MeTrfase_DNAb"/>
</dbReference>
<proteinExistence type="predicted"/>
<feature type="region of interest" description="Disordered" evidence="2">
    <location>
        <begin position="53"/>
        <end position="103"/>
    </location>
</feature>
<dbReference type="STRING" id="2070753.A0A3A2Z3X0"/>
<evidence type="ECO:0000313" key="4">
    <source>
        <dbReference type="EMBL" id="RJE17556.1"/>
    </source>
</evidence>
<dbReference type="Proteomes" id="UP000266188">
    <property type="component" value="Unassembled WGS sequence"/>
</dbReference>
<comment type="caution">
    <text evidence="4">The sequence shown here is derived from an EMBL/GenBank/DDBJ whole genome shotgun (WGS) entry which is preliminary data.</text>
</comment>
<dbReference type="Gene3D" id="1.10.10.10">
    <property type="entry name" value="Winged helix-like DNA-binding domain superfamily/Winged helix DNA-binding domain"/>
    <property type="match status" value="1"/>
</dbReference>
<dbReference type="GO" id="GO:0003824">
    <property type="term" value="F:catalytic activity"/>
    <property type="evidence" value="ECO:0007669"/>
    <property type="project" value="InterPro"/>
</dbReference>
<reference evidence="5" key="1">
    <citation type="submission" date="2017-02" db="EMBL/GenBank/DDBJ databases">
        <authorList>
            <person name="Tafer H."/>
            <person name="Lopandic K."/>
        </authorList>
    </citation>
    <scope>NUCLEOTIDE SEQUENCE [LARGE SCALE GENOMIC DNA]</scope>
    <source>
        <strain evidence="5">CBS 366.77</strain>
    </source>
</reference>
<dbReference type="CDD" id="cd06445">
    <property type="entry name" value="ATase"/>
    <property type="match status" value="1"/>
</dbReference>
<dbReference type="PANTHER" id="PTHR42942:SF1">
    <property type="entry name" value="ALKYLTRANSFERASE-LIKE PROTEIN 1"/>
    <property type="match status" value="1"/>
</dbReference>
<sequence length="163" mass="18209">MPRTEEAEHWFNAVYAAVQQIPYGKVTSYSHIACLLDHPKRARQVGICLKHLPSLPRSSQPARESPGSRNGNSIEQENNDQPQEEGEESTRQQPIPHFHTANVPWQRVINSRGMISKRNPGGAESQAIALRAEGVNVTTDAMGEMHVDFGVYGWFPLDLPEDI</sequence>
<dbReference type="GO" id="GO:0006281">
    <property type="term" value="P:DNA repair"/>
    <property type="evidence" value="ECO:0007669"/>
    <property type="project" value="InterPro"/>
</dbReference>
<name>A0A3A2Z3X0_9EURO</name>
<dbReference type="PANTHER" id="PTHR42942">
    <property type="entry name" value="6-O-METHYLGUANINE DNA METHYLTRANSFERASE"/>
    <property type="match status" value="1"/>
</dbReference>
<gene>
    <name evidence="4" type="ORF">PHISCL_10107</name>
</gene>
<organism evidence="4 5">
    <name type="scientific">Aspergillus sclerotialis</name>
    <dbReference type="NCBI Taxonomy" id="2070753"/>
    <lineage>
        <taxon>Eukaryota</taxon>
        <taxon>Fungi</taxon>
        <taxon>Dikarya</taxon>
        <taxon>Ascomycota</taxon>
        <taxon>Pezizomycotina</taxon>
        <taxon>Eurotiomycetes</taxon>
        <taxon>Eurotiomycetidae</taxon>
        <taxon>Eurotiales</taxon>
        <taxon>Aspergillaceae</taxon>
        <taxon>Aspergillus</taxon>
        <taxon>Aspergillus subgen. Polypaecilum</taxon>
    </lineage>
</organism>
<evidence type="ECO:0000256" key="1">
    <source>
        <dbReference type="ARBA" id="ARBA00022763"/>
    </source>
</evidence>
<feature type="compositionally biased region" description="Polar residues" evidence="2">
    <location>
        <begin position="56"/>
        <end position="81"/>
    </location>
</feature>
<accession>A0A3A2Z3X0</accession>